<evidence type="ECO:0000313" key="12">
    <source>
        <dbReference type="Proteomes" id="UP000275652"/>
    </source>
</evidence>
<dbReference type="InterPro" id="IPR013155">
    <property type="entry name" value="M/V/L/I-tRNA-synth_anticd-bd"/>
</dbReference>
<feature type="domain" description="Methionyl/Valyl/Leucyl/Isoleucyl-tRNA synthetase anticodon-binding" evidence="10">
    <location>
        <begin position="36"/>
        <end position="202"/>
    </location>
</feature>
<accession>A0A9X8DJC5</accession>
<dbReference type="Proteomes" id="UP000275652">
    <property type="component" value="Unassembled WGS sequence"/>
</dbReference>
<reference evidence="11 12" key="1">
    <citation type="journal article" date="2018" name="J. Invertebr. Pathol.">
        <title>New genotyping method for the causative agent of crayfish plague (Aphanomyces astaci) based on whole genome data.</title>
        <authorList>
            <person name="Minardi D."/>
            <person name="Studholme D.J."/>
            <person name="van der Giezen M."/>
            <person name="Pretto T."/>
            <person name="Oidtmann B."/>
        </authorList>
    </citation>
    <scope>NUCLEOTIDE SEQUENCE [LARGE SCALE GENOMIC DNA]</scope>
    <source>
        <strain evidence="11 12">KB13</strain>
    </source>
</reference>
<keyword evidence="7" id="KW-0030">Aminoacyl-tRNA synthetase</keyword>
<keyword evidence="4" id="KW-0547">Nucleotide-binding</keyword>
<dbReference type="AlphaFoldDB" id="A0A9X8DJC5"/>
<organism evidence="11 12">
    <name type="scientific">Aphanomyces astaci</name>
    <name type="common">Crayfish plague agent</name>
    <dbReference type="NCBI Taxonomy" id="112090"/>
    <lineage>
        <taxon>Eukaryota</taxon>
        <taxon>Sar</taxon>
        <taxon>Stramenopiles</taxon>
        <taxon>Oomycota</taxon>
        <taxon>Saprolegniomycetes</taxon>
        <taxon>Saprolegniales</taxon>
        <taxon>Verrucalvaceae</taxon>
        <taxon>Aphanomyces</taxon>
    </lineage>
</organism>
<feature type="non-terminal residue" evidence="11">
    <location>
        <position position="483"/>
    </location>
</feature>
<evidence type="ECO:0000256" key="6">
    <source>
        <dbReference type="ARBA" id="ARBA00022917"/>
    </source>
</evidence>
<dbReference type="Pfam" id="PF08264">
    <property type="entry name" value="Anticodon_1"/>
    <property type="match status" value="1"/>
</dbReference>
<dbReference type="InterPro" id="IPR023586">
    <property type="entry name" value="Ile-tRNA-ligase_type2"/>
</dbReference>
<evidence type="ECO:0000256" key="5">
    <source>
        <dbReference type="ARBA" id="ARBA00022840"/>
    </source>
</evidence>
<evidence type="ECO:0000256" key="4">
    <source>
        <dbReference type="ARBA" id="ARBA00022741"/>
    </source>
</evidence>
<dbReference type="GO" id="GO:0004822">
    <property type="term" value="F:isoleucine-tRNA ligase activity"/>
    <property type="evidence" value="ECO:0007669"/>
    <property type="project" value="UniProtKB-EC"/>
</dbReference>
<name>A0A9X8DJC5_APHAT</name>
<sequence length="483" mass="54006">PWYNSARFFVQNVDRLERDTTVFVPTTAVAYTNVMDAWIVAALHSLIQFVRAEMAAYRLYTVVPRLVGFIDQLTKWYVRLNRNRLKGAEGPEAAQVALSALFDVLYTLCKLMAPFTPFLTEYMYQFLKLYHPKATLASSLATRHEDSDGSAKSIHFLMIPDVDETRLNDKAEQRMATLQSVIEMGRVVRERRNISLKNPVKRVVVVCSDAAVLADLKDVSVYIHDELNMRFAADEKAWCTLKVEVNNKVLGKKLGKGLAAVKKQVEALTHEQALQYQTTQTITLNDNVVLSGDDLLVKRDFKGDKSIYEADVSPDGRLMVVIDVREDDALRSQGFAREFVNRVQKLRKKAGLVAVEQFVATVAGTLGTVPAPLSLKPHNSVTIVSEMSEFAGSSVEIFVARPAILFADITENNDVALQHAHAYVATMEYAKVRDMVAADAEGAITVTIQDEVVQLVNNKDLFFEPKDKVAHTPTLSATFKWMV</sequence>
<evidence type="ECO:0000256" key="1">
    <source>
        <dbReference type="ARBA" id="ARBA00005594"/>
    </source>
</evidence>
<evidence type="ECO:0000259" key="10">
    <source>
        <dbReference type="Pfam" id="PF08264"/>
    </source>
</evidence>
<evidence type="ECO:0000256" key="7">
    <source>
        <dbReference type="ARBA" id="ARBA00023146"/>
    </source>
</evidence>
<dbReference type="Gene3D" id="1.10.730.10">
    <property type="entry name" value="Isoleucyl-tRNA Synthetase, Domain 1"/>
    <property type="match status" value="1"/>
</dbReference>
<dbReference type="GO" id="GO:0006428">
    <property type="term" value="P:isoleucyl-tRNA aminoacylation"/>
    <property type="evidence" value="ECO:0007669"/>
    <property type="project" value="TreeGrafter"/>
</dbReference>
<proteinExistence type="inferred from homology"/>
<protein>
    <recommendedName>
        <fullName evidence="2">isoleucine--tRNA ligase</fullName>
        <ecNumber evidence="2">6.1.1.5</ecNumber>
    </recommendedName>
    <alternativeName>
        <fullName evidence="8">Isoleucyl-tRNA synthetase</fullName>
    </alternativeName>
</protein>
<keyword evidence="3" id="KW-0436">Ligase</keyword>
<dbReference type="Pfam" id="PF19302">
    <property type="entry name" value="DUF5915"/>
    <property type="match status" value="1"/>
</dbReference>
<keyword evidence="5" id="KW-0067">ATP-binding</keyword>
<dbReference type="InterPro" id="IPR033709">
    <property type="entry name" value="Anticodon_Ile_ABEc"/>
</dbReference>
<evidence type="ECO:0000256" key="8">
    <source>
        <dbReference type="ARBA" id="ARBA00032665"/>
    </source>
</evidence>
<dbReference type="GO" id="GO:0005524">
    <property type="term" value="F:ATP binding"/>
    <property type="evidence" value="ECO:0007669"/>
    <property type="project" value="UniProtKB-KW"/>
</dbReference>
<gene>
    <name evidence="11" type="ORF">DYB28_011744</name>
</gene>
<evidence type="ECO:0000256" key="2">
    <source>
        <dbReference type="ARBA" id="ARBA00013165"/>
    </source>
</evidence>
<dbReference type="EC" id="6.1.1.5" evidence="2"/>
<keyword evidence="6" id="KW-0648">Protein biosynthesis</keyword>
<dbReference type="InterPro" id="IPR009080">
    <property type="entry name" value="tRNAsynth_Ia_anticodon-bd"/>
</dbReference>
<dbReference type="PANTHER" id="PTHR42780:SF1">
    <property type="entry name" value="ISOLEUCINE--TRNA LIGASE, CYTOPLASMIC"/>
    <property type="match status" value="1"/>
</dbReference>
<dbReference type="SUPFAM" id="SSF47323">
    <property type="entry name" value="Anticodon-binding domain of a subclass of class I aminoacyl-tRNA synthetases"/>
    <property type="match status" value="1"/>
</dbReference>
<dbReference type="EMBL" id="QUTI01060929">
    <property type="protein sequence ID" value="RLN90763.1"/>
    <property type="molecule type" value="Genomic_DNA"/>
</dbReference>
<dbReference type="GO" id="GO:0000049">
    <property type="term" value="F:tRNA binding"/>
    <property type="evidence" value="ECO:0007669"/>
    <property type="project" value="InterPro"/>
</dbReference>
<dbReference type="FunFam" id="1.10.730.10:FF:000004">
    <property type="entry name" value="Isoleucyl-tRNA synthetase, cytoplasmic"/>
    <property type="match status" value="1"/>
</dbReference>
<dbReference type="CDD" id="cd07961">
    <property type="entry name" value="Anticodon_Ia_Ile_ABEc"/>
    <property type="match status" value="1"/>
</dbReference>
<dbReference type="PANTHER" id="PTHR42780">
    <property type="entry name" value="SOLEUCYL-TRNA SYNTHETASE"/>
    <property type="match status" value="1"/>
</dbReference>
<evidence type="ECO:0000256" key="3">
    <source>
        <dbReference type="ARBA" id="ARBA00022598"/>
    </source>
</evidence>
<comment type="catalytic activity">
    <reaction evidence="9">
        <text>tRNA(Ile) + L-isoleucine + ATP = L-isoleucyl-tRNA(Ile) + AMP + diphosphate</text>
        <dbReference type="Rhea" id="RHEA:11060"/>
        <dbReference type="Rhea" id="RHEA-COMP:9666"/>
        <dbReference type="Rhea" id="RHEA-COMP:9695"/>
        <dbReference type="ChEBI" id="CHEBI:30616"/>
        <dbReference type="ChEBI" id="CHEBI:33019"/>
        <dbReference type="ChEBI" id="CHEBI:58045"/>
        <dbReference type="ChEBI" id="CHEBI:78442"/>
        <dbReference type="ChEBI" id="CHEBI:78528"/>
        <dbReference type="ChEBI" id="CHEBI:456215"/>
        <dbReference type="EC" id="6.1.1.5"/>
    </reaction>
</comment>
<evidence type="ECO:0000313" key="11">
    <source>
        <dbReference type="EMBL" id="RLN90763.1"/>
    </source>
</evidence>
<comment type="caution">
    <text evidence="11">The sequence shown here is derived from an EMBL/GenBank/DDBJ whole genome shotgun (WGS) entry which is preliminary data.</text>
</comment>
<comment type="similarity">
    <text evidence="1">Belongs to the class-I aminoacyl-tRNA synthetase family.</text>
</comment>
<evidence type="ECO:0000256" key="9">
    <source>
        <dbReference type="ARBA" id="ARBA00048359"/>
    </source>
</evidence>